<sequence length="140" mass="16348">MVPRIAKKVNKMQNFIVITNNDKLQSLVSILNDVSPFIVKNVYARLKNFKPATWSAHCFNQDESAAEYMIGMLKDAMNNCLSQSVINEIDHRLSLALEYQAQAQYNQLDIEEQNEQDLFWDRSDEQSAFDERLAMYENEY</sequence>
<gene>
    <name evidence="1" type="ORF">NDDWPVAN_CDS0115</name>
</gene>
<dbReference type="EMBL" id="PP856721">
    <property type="protein sequence ID" value="XCH40241.1"/>
    <property type="molecule type" value="Genomic_DNA"/>
</dbReference>
<organism evidence="1">
    <name type="scientific">Salmonella phage vB_SEnST11_KE22</name>
    <dbReference type="NCBI Taxonomy" id="3161173"/>
    <lineage>
        <taxon>Viruses</taxon>
        <taxon>Duplodnaviria</taxon>
        <taxon>Heunggongvirae</taxon>
        <taxon>Uroviricota</taxon>
        <taxon>Caudoviricetes</taxon>
        <taxon>Vequintavirinae</taxon>
        <taxon>Seunavirus</taxon>
    </lineage>
</organism>
<evidence type="ECO:0000313" key="1">
    <source>
        <dbReference type="EMBL" id="XCH40241.1"/>
    </source>
</evidence>
<reference evidence="1" key="1">
    <citation type="submission" date="2024-05" db="EMBL/GenBank/DDBJ databases">
        <authorList>
            <person name="Mugo M.M."/>
            <person name="Musyoki A.M."/>
            <person name="Makumi A.M."/>
            <person name="Mutai I."/>
            <person name="Drechsel O."/>
            <person name="Kering K.K."/>
            <person name="Muturi P."/>
            <person name="Mbae C.K."/>
            <person name="Kariuki S.M."/>
        </authorList>
    </citation>
    <scope>NUCLEOTIDE SEQUENCE</scope>
</reference>
<name>A0AAU8GFH0_9CAUD</name>
<accession>A0AAU8GFH0</accession>
<proteinExistence type="predicted"/>
<protein>
    <submittedName>
        <fullName evidence="1">Uncharacterized protein</fullName>
    </submittedName>
</protein>